<organism evidence="2 3">
    <name type="scientific">Anaeroselena agilis</name>
    <dbReference type="NCBI Taxonomy" id="3063788"/>
    <lineage>
        <taxon>Bacteria</taxon>
        <taxon>Bacillati</taxon>
        <taxon>Bacillota</taxon>
        <taxon>Negativicutes</taxon>
        <taxon>Acetonemataceae</taxon>
        <taxon>Anaeroselena</taxon>
    </lineage>
</organism>
<evidence type="ECO:0000256" key="1">
    <source>
        <dbReference type="SAM" id="MobiDB-lite"/>
    </source>
</evidence>
<comment type="caution">
    <text evidence="2">The sequence shown here is derived from an EMBL/GenBank/DDBJ whole genome shotgun (WGS) entry which is preliminary data.</text>
</comment>
<accession>A0ABU3NTC3</accession>
<evidence type="ECO:0000313" key="3">
    <source>
        <dbReference type="Proteomes" id="UP001254848"/>
    </source>
</evidence>
<proteinExistence type="predicted"/>
<keyword evidence="3" id="KW-1185">Reference proteome</keyword>
<dbReference type="Proteomes" id="UP001254848">
    <property type="component" value="Unassembled WGS sequence"/>
</dbReference>
<dbReference type="EMBL" id="JAUOZS010000001">
    <property type="protein sequence ID" value="MDT8900075.1"/>
    <property type="molecule type" value="Genomic_DNA"/>
</dbReference>
<gene>
    <name evidence="2" type="ORF">Q4T40_02340</name>
</gene>
<evidence type="ECO:0000313" key="2">
    <source>
        <dbReference type="EMBL" id="MDT8900075.1"/>
    </source>
</evidence>
<name>A0ABU3NTC3_9FIRM</name>
<sequence length="116" mass="12896">MSYPAFPAIAPPSLSPSGPQEDVFQDNRISSPVDGGYTVSRPRYTRNKMGKNYTWTAMSNADYALFKSFVLANYANIFVWADQDTGEPVNVQFVSPPKAVKTLLGYWHVEISIVEA</sequence>
<protein>
    <recommendedName>
        <fullName evidence="4">Capsid protein</fullName>
    </recommendedName>
</protein>
<dbReference type="RefSeq" id="WP_413778635.1">
    <property type="nucleotide sequence ID" value="NZ_JAUOZS010000001.1"/>
</dbReference>
<evidence type="ECO:0008006" key="4">
    <source>
        <dbReference type="Google" id="ProtNLM"/>
    </source>
</evidence>
<feature type="region of interest" description="Disordered" evidence="1">
    <location>
        <begin position="1"/>
        <end position="22"/>
    </location>
</feature>
<reference evidence="2 3" key="1">
    <citation type="submission" date="2023-07" db="EMBL/GenBank/DDBJ databases">
        <title>The novel representative of Negativicutes class, Anaeroselena agilis gen. nov. sp. nov.</title>
        <authorList>
            <person name="Prokofeva M.I."/>
            <person name="Elcheninov A.G."/>
            <person name="Klyukina A."/>
            <person name="Kublanov I.V."/>
            <person name="Frolov E.N."/>
            <person name="Podosokorskaya O.A."/>
        </authorList>
    </citation>
    <scope>NUCLEOTIDE SEQUENCE [LARGE SCALE GENOMIC DNA]</scope>
    <source>
        <strain evidence="2 3">4137-cl</strain>
    </source>
</reference>